<evidence type="ECO:0000256" key="7">
    <source>
        <dbReference type="RuleBase" id="RU362091"/>
    </source>
</evidence>
<feature type="transmembrane region" description="Helical" evidence="8">
    <location>
        <begin position="439"/>
        <end position="457"/>
    </location>
</feature>
<dbReference type="AlphaFoldDB" id="Q1JWS6"/>
<reference evidence="9" key="1">
    <citation type="submission" date="2006-05" db="EMBL/GenBank/DDBJ databases">
        <title>Annotation of the draft genome assembly of Desulfuromonas acetoxidans DSM 684.</title>
        <authorList>
            <consortium name="US DOE Joint Genome Institute (JGI-ORNL)"/>
            <person name="Larimer F."/>
            <person name="Land M."/>
            <person name="Hauser L."/>
        </authorList>
    </citation>
    <scope>NUCLEOTIDE SEQUENCE [LARGE SCALE GENOMIC DNA]</scope>
    <source>
        <strain evidence="9">DSM 684</strain>
    </source>
</reference>
<feature type="transmembrane region" description="Helical" evidence="8">
    <location>
        <begin position="410"/>
        <end position="427"/>
    </location>
</feature>
<keyword evidence="5 8" id="KW-1133">Transmembrane helix</keyword>
<dbReference type="CDD" id="cd10322">
    <property type="entry name" value="SLC5sbd"/>
    <property type="match status" value="1"/>
</dbReference>
<evidence type="ECO:0000256" key="5">
    <source>
        <dbReference type="ARBA" id="ARBA00022989"/>
    </source>
</evidence>
<dbReference type="PANTHER" id="PTHR48086:SF7">
    <property type="entry name" value="SODIUM-SOLUTE SYMPORTER-RELATED"/>
    <property type="match status" value="1"/>
</dbReference>
<comment type="similarity">
    <text evidence="2 7">Belongs to the sodium:solute symporter (SSF) (TC 2.A.21) family.</text>
</comment>
<dbReference type="InterPro" id="IPR001734">
    <property type="entry name" value="Na/solute_symporter"/>
</dbReference>
<proteinExistence type="inferred from homology"/>
<feature type="transmembrane region" description="Helical" evidence="8">
    <location>
        <begin position="182"/>
        <end position="201"/>
    </location>
</feature>
<name>Q1JWS6_DESA6</name>
<keyword evidence="4 8" id="KW-0812">Transmembrane</keyword>
<reference evidence="9" key="2">
    <citation type="submission" date="2006-05" db="EMBL/GenBank/DDBJ databases">
        <title>Sequencing of the draft genome and assembly of Desulfuromonas acetoxidans DSM 684.</title>
        <authorList>
            <consortium name="US DOE Joint Genome Institute (JGI-PGF)"/>
            <person name="Copeland A."/>
            <person name="Lucas S."/>
            <person name="Lapidus A."/>
            <person name="Barry K."/>
            <person name="Detter J.C."/>
            <person name="Glavina del Rio T."/>
            <person name="Hammon N."/>
            <person name="Israni S."/>
            <person name="Dalin E."/>
            <person name="Tice H."/>
            <person name="Bruce D."/>
            <person name="Pitluck S."/>
            <person name="Richardson P."/>
        </authorList>
    </citation>
    <scope>NUCLEOTIDE SEQUENCE [LARGE SCALE GENOMIC DNA]</scope>
    <source>
        <strain evidence="9">DSM 684</strain>
    </source>
</reference>
<evidence type="ECO:0000256" key="8">
    <source>
        <dbReference type="SAM" id="Phobius"/>
    </source>
</evidence>
<feature type="transmembrane region" description="Helical" evidence="8">
    <location>
        <begin position="121"/>
        <end position="139"/>
    </location>
</feature>
<dbReference type="OrthoDB" id="9814523at2"/>
<comment type="caution">
    <text evidence="9">The sequence shown here is derived from an EMBL/GenBank/DDBJ whole genome shotgun (WGS) entry which is preliminary data.</text>
</comment>
<dbReference type="EMBL" id="AAEW02000019">
    <property type="protein sequence ID" value="EAT14718.1"/>
    <property type="molecule type" value="Genomic_DNA"/>
</dbReference>
<evidence type="ECO:0000256" key="4">
    <source>
        <dbReference type="ARBA" id="ARBA00022692"/>
    </source>
</evidence>
<feature type="transmembrane region" description="Helical" evidence="8">
    <location>
        <begin position="69"/>
        <end position="90"/>
    </location>
</feature>
<comment type="subcellular location">
    <subcellularLocation>
        <location evidence="1">Membrane</location>
        <topology evidence="1">Multi-pass membrane protein</topology>
    </subcellularLocation>
</comment>
<feature type="transmembrane region" description="Helical" evidence="8">
    <location>
        <begin position="355"/>
        <end position="376"/>
    </location>
</feature>
<feature type="transmembrane region" description="Helical" evidence="8">
    <location>
        <begin position="382"/>
        <end position="403"/>
    </location>
</feature>
<feature type="transmembrane region" description="Helical" evidence="8">
    <location>
        <begin position="145"/>
        <end position="170"/>
    </location>
</feature>
<evidence type="ECO:0000256" key="1">
    <source>
        <dbReference type="ARBA" id="ARBA00004141"/>
    </source>
</evidence>
<evidence type="ECO:0000256" key="2">
    <source>
        <dbReference type="ARBA" id="ARBA00006434"/>
    </source>
</evidence>
<dbReference type="GO" id="GO:0005886">
    <property type="term" value="C:plasma membrane"/>
    <property type="evidence" value="ECO:0007669"/>
    <property type="project" value="TreeGrafter"/>
</dbReference>
<dbReference type="RefSeq" id="WP_006002251.1">
    <property type="nucleotide sequence ID" value="NZ_AAEW02000019.1"/>
</dbReference>
<dbReference type="Pfam" id="PF00474">
    <property type="entry name" value="SSF"/>
    <property type="match status" value="1"/>
</dbReference>
<feature type="transmembrane region" description="Helical" evidence="8">
    <location>
        <begin position="221"/>
        <end position="243"/>
    </location>
</feature>
<keyword evidence="3" id="KW-0813">Transport</keyword>
<keyword evidence="10" id="KW-1185">Reference proteome</keyword>
<evidence type="ECO:0000313" key="10">
    <source>
        <dbReference type="Proteomes" id="UP000005695"/>
    </source>
</evidence>
<sequence>MVELALIDKIVIVVYLMCILGVGLWAGRRVTELEEYAVADRNYNSLIIAATLSASFIGGGFTMGNAEKVFSVGIINIVVLWGFSLKELLVARYIAPNAGRFPKAISVGDVMEVDYGKVGKVVTGVFSVLLCAGILGAQIGGMGYLFNLFLGISVPAGILIGMGIIIVYDTIGGMRAVVATDVLQFVVLSLGIPLSLILGIYSLGGLEMMQSRLPSGHLEVFGSISLVKFLSLFLTFLLGETLVPPYVRRLFISKDIRHLCRGTFFSGMFSIPFFAVSGCLGLVALALNPQIDPNQAIPYVVQSALPIGLRGLVIAGIIAVVMSSADSFLNSASVAFVNDIVNPLRKEKLSEQRGLLWARLATLVTGGLAIIFAIRIQSLLDILIYAYNFWSPIILVPLAATLLGYRASKLAFVAGAAAGLVGVYVWNAMLGSPGGFDGLLIGVFANLTVFSTVNVLTPSPAVAADV</sequence>
<organism evidence="9 10">
    <name type="scientific">Desulfuromonas acetoxidans (strain DSM 684 / 11070)</name>
    <dbReference type="NCBI Taxonomy" id="281689"/>
    <lineage>
        <taxon>Bacteria</taxon>
        <taxon>Pseudomonadati</taxon>
        <taxon>Thermodesulfobacteriota</taxon>
        <taxon>Desulfuromonadia</taxon>
        <taxon>Desulfuromonadales</taxon>
        <taxon>Desulfuromonadaceae</taxon>
        <taxon>Desulfuromonas</taxon>
    </lineage>
</organism>
<dbReference type="InterPro" id="IPR050277">
    <property type="entry name" value="Sodium:Solute_Symporter"/>
</dbReference>
<evidence type="ECO:0000313" key="9">
    <source>
        <dbReference type="EMBL" id="EAT14718.1"/>
    </source>
</evidence>
<accession>Q1JWS6</accession>
<feature type="transmembrane region" description="Helical" evidence="8">
    <location>
        <begin position="264"/>
        <end position="287"/>
    </location>
</feature>
<protein>
    <submittedName>
        <fullName evidence="9">Na+/solute symporter</fullName>
    </submittedName>
</protein>
<feature type="transmembrane region" description="Helical" evidence="8">
    <location>
        <begin position="46"/>
        <end position="63"/>
    </location>
</feature>
<feature type="transmembrane region" description="Helical" evidence="8">
    <location>
        <begin position="6"/>
        <end position="26"/>
    </location>
</feature>
<feature type="transmembrane region" description="Helical" evidence="8">
    <location>
        <begin position="299"/>
        <end position="321"/>
    </location>
</feature>
<dbReference type="GO" id="GO:0022857">
    <property type="term" value="F:transmembrane transporter activity"/>
    <property type="evidence" value="ECO:0007669"/>
    <property type="project" value="InterPro"/>
</dbReference>
<gene>
    <name evidence="9" type="ORF">Dace_0683</name>
</gene>
<dbReference type="Gene3D" id="1.20.1730.10">
    <property type="entry name" value="Sodium/glucose cotransporter"/>
    <property type="match status" value="1"/>
</dbReference>
<dbReference type="PANTHER" id="PTHR48086">
    <property type="entry name" value="SODIUM/PROLINE SYMPORTER-RELATED"/>
    <property type="match status" value="1"/>
</dbReference>
<keyword evidence="6 8" id="KW-0472">Membrane</keyword>
<dbReference type="Proteomes" id="UP000005695">
    <property type="component" value="Unassembled WGS sequence"/>
</dbReference>
<evidence type="ECO:0000256" key="6">
    <source>
        <dbReference type="ARBA" id="ARBA00023136"/>
    </source>
</evidence>
<dbReference type="InterPro" id="IPR038377">
    <property type="entry name" value="Na/Glc_symporter_sf"/>
</dbReference>
<dbReference type="PROSITE" id="PS50283">
    <property type="entry name" value="NA_SOLUT_SYMP_3"/>
    <property type="match status" value="1"/>
</dbReference>
<evidence type="ECO:0000256" key="3">
    <source>
        <dbReference type="ARBA" id="ARBA00022448"/>
    </source>
</evidence>